<evidence type="ECO:0000256" key="2">
    <source>
        <dbReference type="ARBA" id="ARBA00022645"/>
    </source>
</evidence>
<keyword evidence="2 7" id="KW-0121">Carboxypeptidase</keyword>
<dbReference type="InterPro" id="IPR018202">
    <property type="entry name" value="Ser_caboxypep_ser_AS"/>
</dbReference>
<evidence type="ECO:0000256" key="1">
    <source>
        <dbReference type="ARBA" id="ARBA00009431"/>
    </source>
</evidence>
<dbReference type="PANTHER" id="PTHR11802:SF113">
    <property type="entry name" value="SERINE CARBOXYPEPTIDASE CTSA-4.1"/>
    <property type="match status" value="1"/>
</dbReference>
<proteinExistence type="inferred from homology"/>
<evidence type="ECO:0000256" key="4">
    <source>
        <dbReference type="ARBA" id="ARBA00022729"/>
    </source>
</evidence>
<evidence type="ECO:0000256" key="5">
    <source>
        <dbReference type="ARBA" id="ARBA00022801"/>
    </source>
</evidence>
<dbReference type="SUPFAM" id="SSF53474">
    <property type="entry name" value="alpha/beta-Hydrolases"/>
    <property type="match status" value="1"/>
</dbReference>
<dbReference type="PANTHER" id="PTHR11802">
    <property type="entry name" value="SERINE PROTEASE FAMILY S10 SERINE CARBOXYPEPTIDASE"/>
    <property type="match status" value="1"/>
</dbReference>
<dbReference type="PRINTS" id="PR00724">
    <property type="entry name" value="CRBOXYPTASEC"/>
</dbReference>
<keyword evidence="10" id="KW-1185">Reference proteome</keyword>
<accession>A0A485KKI6</accession>
<keyword evidence="5 7" id="KW-0378">Hydrolase</keyword>
<evidence type="ECO:0000313" key="10">
    <source>
        <dbReference type="Proteomes" id="UP000332933"/>
    </source>
</evidence>
<organism evidence="9 10">
    <name type="scientific">Aphanomyces stellatus</name>
    <dbReference type="NCBI Taxonomy" id="120398"/>
    <lineage>
        <taxon>Eukaryota</taxon>
        <taxon>Sar</taxon>
        <taxon>Stramenopiles</taxon>
        <taxon>Oomycota</taxon>
        <taxon>Saprolegniomycetes</taxon>
        <taxon>Saprolegniales</taxon>
        <taxon>Verrucalvaceae</taxon>
        <taxon>Aphanomyces</taxon>
    </lineage>
</organism>
<dbReference type="Gene3D" id="3.40.50.1820">
    <property type="entry name" value="alpha/beta hydrolase"/>
    <property type="match status" value="1"/>
</dbReference>
<dbReference type="GO" id="GO:0006508">
    <property type="term" value="P:proteolysis"/>
    <property type="evidence" value="ECO:0007669"/>
    <property type="project" value="UniProtKB-KW"/>
</dbReference>
<evidence type="ECO:0000313" key="9">
    <source>
        <dbReference type="EMBL" id="VFT85431.1"/>
    </source>
</evidence>
<protein>
    <recommendedName>
        <fullName evidence="7">Carboxypeptidase</fullName>
        <ecNumber evidence="7">3.4.16.-</ecNumber>
    </recommendedName>
</protein>
<dbReference type="PROSITE" id="PS00560">
    <property type="entry name" value="CARBOXYPEPT_SER_HIS"/>
    <property type="match status" value="1"/>
</dbReference>
<name>A0A485KKI6_9STRA</name>
<comment type="similarity">
    <text evidence="1 7">Belongs to the peptidase S10 family.</text>
</comment>
<dbReference type="EMBL" id="CAADRA010005126">
    <property type="protein sequence ID" value="VFT85431.1"/>
    <property type="molecule type" value="Genomic_DNA"/>
</dbReference>
<dbReference type="OrthoDB" id="443318at2759"/>
<evidence type="ECO:0000256" key="6">
    <source>
        <dbReference type="ARBA" id="ARBA00023180"/>
    </source>
</evidence>
<dbReference type="InterPro" id="IPR029058">
    <property type="entry name" value="AB_hydrolase_fold"/>
</dbReference>
<reference evidence="8" key="2">
    <citation type="submission" date="2019-06" db="EMBL/GenBank/DDBJ databases">
        <title>Genomics analysis of Aphanomyces spp. identifies a new class of oomycete effector associated with host adaptation.</title>
        <authorList>
            <person name="Gaulin E."/>
        </authorList>
    </citation>
    <scope>NUCLEOTIDE SEQUENCE</scope>
    <source>
        <strain evidence="8">CBS 578.67</strain>
    </source>
</reference>
<reference evidence="9 10" key="1">
    <citation type="submission" date="2019-03" db="EMBL/GenBank/DDBJ databases">
        <authorList>
            <person name="Gaulin E."/>
            <person name="Dumas B."/>
        </authorList>
    </citation>
    <scope>NUCLEOTIDE SEQUENCE [LARGE SCALE GENOMIC DNA]</scope>
    <source>
        <strain evidence="9">CBS 568.67</strain>
    </source>
</reference>
<evidence type="ECO:0000256" key="7">
    <source>
        <dbReference type="RuleBase" id="RU361156"/>
    </source>
</evidence>
<dbReference type="EC" id="3.4.16.-" evidence="7"/>
<gene>
    <name evidence="9" type="primary">Aste57867_8545</name>
    <name evidence="8" type="ORF">As57867_008513</name>
    <name evidence="9" type="ORF">ASTE57867_8545</name>
</gene>
<dbReference type="Pfam" id="PF00450">
    <property type="entry name" value="Peptidase_S10"/>
    <property type="match status" value="1"/>
</dbReference>
<keyword evidence="3 7" id="KW-0645">Protease</keyword>
<dbReference type="Proteomes" id="UP000332933">
    <property type="component" value="Unassembled WGS sequence"/>
</dbReference>
<evidence type="ECO:0000313" key="8">
    <source>
        <dbReference type="EMBL" id="KAF0700935.1"/>
    </source>
</evidence>
<dbReference type="EMBL" id="VJMH01005105">
    <property type="protein sequence ID" value="KAF0700935.1"/>
    <property type="molecule type" value="Genomic_DNA"/>
</dbReference>
<dbReference type="InterPro" id="IPR033124">
    <property type="entry name" value="Ser_caboxypep_his_AS"/>
</dbReference>
<evidence type="ECO:0000256" key="3">
    <source>
        <dbReference type="ARBA" id="ARBA00022670"/>
    </source>
</evidence>
<keyword evidence="6" id="KW-0325">Glycoprotein</keyword>
<dbReference type="Gene3D" id="1.10.287.410">
    <property type="match status" value="1"/>
</dbReference>
<sequence>MIGLSSVLAHHNVPDEPLSAEEMPLRGDSSPRIAPFGVRNNRFTLLSALLVLTLLSIGATTSTSFGLHPPPVLSIDVLPVANMHSTHETSPLCDVMQESGYIQLPNKVDAKYFYWFFESRSDPATDPLVLWLTGGPGGSSMMALLTENGPCFVGADSNSTVHNPFSWTTEANVIWVDQPVGVGYSTGQLPQDYDYSLEDVATNMRHFLRGWLQRHPAFIGRPFFITGESYAGSYGPAIAAALVVQENDDMPINLQGIAIGNGWTNPLTQIQHQADLLEANSYNKTILNASMLVMYKADIAQVVRLAEQCYTHNHTACVDATTLWKQRLVRPLVTLGHVDRFDLRKPATVVSNTDAAQPLNLLQINMGNEQTTAFLNDPHVRARLCVDSPRDWVLLATDVQANFAQATYENAEQHVATLLAHGVRVLMYAGDADLMCSYPGILAWMLALPWAGQAAFNAATPVAFHGANGHAAGELRSAGDLAFLRVFDAGHMVPMDQPEVAVTMLNRFLHRRPLHK</sequence>
<keyword evidence="4" id="KW-0732">Signal</keyword>
<dbReference type="AlphaFoldDB" id="A0A485KKI6"/>
<dbReference type="GO" id="GO:0004185">
    <property type="term" value="F:serine-type carboxypeptidase activity"/>
    <property type="evidence" value="ECO:0007669"/>
    <property type="project" value="UniProtKB-UniRule"/>
</dbReference>
<dbReference type="PROSITE" id="PS00131">
    <property type="entry name" value="CARBOXYPEPT_SER_SER"/>
    <property type="match status" value="1"/>
</dbReference>
<dbReference type="InterPro" id="IPR001563">
    <property type="entry name" value="Peptidase_S10"/>
</dbReference>